<feature type="compositionally biased region" description="Low complexity" evidence="1">
    <location>
        <begin position="1"/>
        <end position="11"/>
    </location>
</feature>
<feature type="compositionally biased region" description="Basic and acidic residues" evidence="1">
    <location>
        <begin position="1007"/>
        <end position="1020"/>
    </location>
</feature>
<feature type="compositionally biased region" description="Low complexity" evidence="1">
    <location>
        <begin position="282"/>
        <end position="295"/>
    </location>
</feature>
<feature type="compositionally biased region" description="Polar residues" evidence="1">
    <location>
        <begin position="619"/>
        <end position="634"/>
    </location>
</feature>
<dbReference type="VEuPathDB" id="FungiDB:CCM_02419"/>
<feature type="compositionally biased region" description="Polar residues" evidence="1">
    <location>
        <begin position="389"/>
        <end position="399"/>
    </location>
</feature>
<evidence type="ECO:0000256" key="1">
    <source>
        <dbReference type="SAM" id="MobiDB-lite"/>
    </source>
</evidence>
<name>A0A2H4SD99_CORMI</name>
<feature type="compositionally biased region" description="Polar residues" evidence="1">
    <location>
        <begin position="641"/>
        <end position="650"/>
    </location>
</feature>
<feature type="compositionally biased region" description="Polar residues" evidence="1">
    <location>
        <begin position="518"/>
        <end position="528"/>
    </location>
</feature>
<feature type="compositionally biased region" description="Basic and acidic residues" evidence="1">
    <location>
        <begin position="957"/>
        <end position="967"/>
    </location>
</feature>
<feature type="region of interest" description="Disordered" evidence="1">
    <location>
        <begin position="1065"/>
        <end position="1114"/>
    </location>
</feature>
<feature type="region of interest" description="Disordered" evidence="1">
    <location>
        <begin position="490"/>
        <end position="536"/>
    </location>
</feature>
<accession>A0A2H4SD99</accession>
<feature type="region of interest" description="Disordered" evidence="1">
    <location>
        <begin position="389"/>
        <end position="477"/>
    </location>
</feature>
<feature type="region of interest" description="Disordered" evidence="1">
    <location>
        <begin position="364"/>
        <end position="383"/>
    </location>
</feature>
<dbReference type="VEuPathDB" id="FungiDB:A9K55_006500"/>
<feature type="compositionally biased region" description="Polar residues" evidence="1">
    <location>
        <begin position="409"/>
        <end position="423"/>
    </location>
</feature>
<proteinExistence type="predicted"/>
<feature type="region of interest" description="Disordered" evidence="1">
    <location>
        <begin position="930"/>
        <end position="987"/>
    </location>
</feature>
<protein>
    <submittedName>
        <fullName evidence="2">Cell wall anchor</fullName>
    </submittedName>
</protein>
<dbReference type="OrthoDB" id="5369729at2759"/>
<feature type="region of interest" description="Disordered" evidence="1">
    <location>
        <begin position="570"/>
        <end position="678"/>
    </location>
</feature>
<organism evidence="2 3">
    <name type="scientific">Cordyceps militaris</name>
    <name type="common">Caterpillar fungus</name>
    <name type="synonym">Clavaria militaris</name>
    <dbReference type="NCBI Taxonomy" id="73501"/>
    <lineage>
        <taxon>Eukaryota</taxon>
        <taxon>Fungi</taxon>
        <taxon>Dikarya</taxon>
        <taxon>Ascomycota</taxon>
        <taxon>Pezizomycotina</taxon>
        <taxon>Sordariomycetes</taxon>
        <taxon>Hypocreomycetidae</taxon>
        <taxon>Hypocreales</taxon>
        <taxon>Cordycipitaceae</taxon>
        <taxon>Cordyceps</taxon>
    </lineage>
</organism>
<dbReference type="EMBL" id="CP023323">
    <property type="protein sequence ID" value="ATY61092.1"/>
    <property type="molecule type" value="Genomic_DNA"/>
</dbReference>
<feature type="compositionally biased region" description="Polar residues" evidence="1">
    <location>
        <begin position="308"/>
        <end position="321"/>
    </location>
</feature>
<feature type="compositionally biased region" description="Low complexity" evidence="1">
    <location>
        <begin position="77"/>
        <end position="89"/>
    </location>
</feature>
<feature type="compositionally biased region" description="Low complexity" evidence="1">
    <location>
        <begin position="143"/>
        <end position="170"/>
    </location>
</feature>
<evidence type="ECO:0000313" key="2">
    <source>
        <dbReference type="EMBL" id="ATY61092.1"/>
    </source>
</evidence>
<feature type="region of interest" description="Disordered" evidence="1">
    <location>
        <begin position="1"/>
        <end position="89"/>
    </location>
</feature>
<dbReference type="AlphaFoldDB" id="A0A2H4SD99"/>
<gene>
    <name evidence="2" type="ORF">A9K55_006500</name>
</gene>
<dbReference type="Proteomes" id="UP000323067">
    <property type="component" value="Chromosome vi"/>
</dbReference>
<reference evidence="2 3" key="1">
    <citation type="journal article" date="2017" name="BMC Genomics">
        <title>Chromosome level assembly and secondary metabolite potential of the parasitic fungus Cordyceps militaris.</title>
        <authorList>
            <person name="Kramer G.J."/>
            <person name="Nodwell J.R."/>
        </authorList>
    </citation>
    <scope>NUCLEOTIDE SEQUENCE [LARGE SCALE GENOMIC DNA]</scope>
    <source>
        <strain evidence="2 3">ATCC 34164</strain>
    </source>
</reference>
<feature type="compositionally biased region" description="Low complexity" evidence="1">
    <location>
        <begin position="211"/>
        <end position="225"/>
    </location>
</feature>
<feature type="compositionally biased region" description="Gly residues" evidence="1">
    <location>
        <begin position="12"/>
        <end position="22"/>
    </location>
</feature>
<feature type="compositionally biased region" description="Basic and acidic residues" evidence="1">
    <location>
        <begin position="938"/>
        <end position="950"/>
    </location>
</feature>
<feature type="compositionally biased region" description="Low complexity" evidence="1">
    <location>
        <begin position="108"/>
        <end position="135"/>
    </location>
</feature>
<sequence>MTETIGLAAPGPRGGQGGGSRTGTGQAIGRAISSRRSAGQAKEPQGFSGRCRGSLALRGSAPAPVAQGHHIPGSTETAQDAAEALPATATATATAATTAARLAKARLPVSSSVSSSTDPQWPSSASSPPSPSLLHRPPRTYLRTRASSSLAAAPTRPLSHAATTTTPVTARRSRRPSDDSAISLDDYHHSSSSPPPGSSPPSSVGHDRQPSSPSAAADSKTASSAYRRRRRRASSFDLAPAARPRPRAYSDQGPRSDDVSRPPQAFCLRRSSNPEPLVGPDSRLSPSSSHSSLRSRSSREPASCSAKGVSTSTGPPLSINTRLLDGAAHDARNAALHQHHQQHYQNHAQPRLIAASRQLLPLKTAAAHASSPPDETRRRSFQQHSYRLSLTGSLPSNASPIRVPPIRSFRSSGSRKSLQSADMNFTPRPYDLDESAGPSIYDQDPAHASTTGGPYDRQSRLMTPPVSNRQAANSEESGDVFLRLAREDAVNRSANGRTPDGTYSPVSATHRSWHRRPLSTNLTSSYQPLSPPKLSRRLSDQQERPFLGNLDDDQTSQTSRILQYRPFGREKAASAHPGESASQFTPSPRTHRPPPVSSRSPVYHDNSDNYRHTRRRSSVTESTPPISGRGQTYKTGAVHNYSKTYNSSPLVRSFDLPPPQTQEPQNVIEGTESTASTTAPSTMWDELDVLKSRINRLEVTGKLPSTSGAAVTKISDERPVTAGTTATTNSTSPKRQINLQTDETASVSTQREAYPILQNALANCKLNLSSQVYLALDCVAQDALGLSAAMGHGPIPSGASTIGTGSTATDRQLRRKAESVCRSLTELCITLNDEASYRANTSQQQVQAFTPGTPLTPTLPKSHSSGLPVVRRSSVIEGNMALPHSSPRVMSRFEERRHSLLLASGPPVSLHAASHVSVPSDVALNRHSSLLVSRTRQPRQDDPDDGRESVLSRTRRAMTEEPEDHRKSTFLARSRRGTAEDMDQQLPLSRSPTRRTVTMAYQPANEHALDMDGTPDRHDTSSVVSSATSRRRLVSDMHHHTSRLAGPMGASPAPARKYLERAVSTREGAGTPTMERLARHASMHHRAGSQSSRSNRESMLPRPPNGNMTLNGSP</sequence>
<feature type="compositionally biased region" description="Polar residues" evidence="1">
    <location>
        <begin position="465"/>
        <end position="475"/>
    </location>
</feature>
<feature type="region of interest" description="Disordered" evidence="1">
    <location>
        <begin position="1007"/>
        <end position="1032"/>
    </location>
</feature>
<evidence type="ECO:0000313" key="3">
    <source>
        <dbReference type="Proteomes" id="UP000323067"/>
    </source>
</evidence>
<feature type="region of interest" description="Disordered" evidence="1">
    <location>
        <begin position="102"/>
        <end position="321"/>
    </location>
</feature>